<dbReference type="GO" id="GO:0043524">
    <property type="term" value="P:negative regulation of neuron apoptotic process"/>
    <property type="evidence" value="ECO:0007669"/>
    <property type="project" value="InterPro"/>
</dbReference>
<accession>A0A3Q2XAZ8</accession>
<sequence>MADRRSGATGAPDQGRTTAARAAAVAELLLLEISNLLELYSKRETFTADVIAGDSRLVSVPPPSSQLDTPDKLWRLHAALLQCRGLMERAIAKEDEEMGSGTGEYETLRKMVKERLSFLINMTGELVKAVDGPAVMTPSLNDSVEPDSLTLFELKLWVFRVFTEVDYWAKTAVTILQALPKERVRTTRHRSTRSTRR</sequence>
<dbReference type="InterPro" id="IPR000151">
    <property type="entry name" value="Ciliary_neurotrophic_fac_CNTF"/>
</dbReference>
<evidence type="ECO:0008006" key="3">
    <source>
        <dbReference type="Google" id="ProtNLM"/>
    </source>
</evidence>
<dbReference type="PANTHER" id="PTHR15196:SF1">
    <property type="entry name" value="CILIARY NEUROTROPHIC FACTOR"/>
    <property type="match status" value="1"/>
</dbReference>
<dbReference type="AlphaFoldDB" id="A0A3Q2XAZ8"/>
<dbReference type="PANTHER" id="PTHR15196">
    <property type="entry name" value="CILIARY NEUROTROPHIC FACTOR"/>
    <property type="match status" value="1"/>
</dbReference>
<dbReference type="Gene3D" id="1.20.1250.10">
    <property type="match status" value="1"/>
</dbReference>
<dbReference type="Ensembl" id="ENSHCOT00000012627.1">
    <property type="protein sequence ID" value="ENSHCOP00000001128.1"/>
    <property type="gene ID" value="ENSHCOG00000002026.1"/>
</dbReference>
<keyword evidence="2" id="KW-1185">Reference proteome</keyword>
<dbReference type="GO" id="GO:0070120">
    <property type="term" value="P:ciliary neurotrophic factor-mediated signaling pathway"/>
    <property type="evidence" value="ECO:0007669"/>
    <property type="project" value="InterPro"/>
</dbReference>
<dbReference type="GeneTree" id="ENSGT00540000073610"/>
<evidence type="ECO:0000313" key="2">
    <source>
        <dbReference type="Proteomes" id="UP000264820"/>
    </source>
</evidence>
<dbReference type="OMA" id="DKLWRLH"/>
<proteinExistence type="predicted"/>
<dbReference type="InterPro" id="IPR009079">
    <property type="entry name" value="4_helix_cytokine-like_core"/>
</dbReference>
<dbReference type="Proteomes" id="UP000264820">
    <property type="component" value="Unplaced"/>
</dbReference>
<dbReference type="GO" id="GO:0005127">
    <property type="term" value="F:ciliary neurotrophic factor receptor binding"/>
    <property type="evidence" value="ECO:0007669"/>
    <property type="project" value="InterPro"/>
</dbReference>
<organism evidence="1 2">
    <name type="scientific">Hippocampus comes</name>
    <name type="common">Tiger tail seahorse</name>
    <dbReference type="NCBI Taxonomy" id="109280"/>
    <lineage>
        <taxon>Eukaryota</taxon>
        <taxon>Metazoa</taxon>
        <taxon>Chordata</taxon>
        <taxon>Craniata</taxon>
        <taxon>Vertebrata</taxon>
        <taxon>Euteleostomi</taxon>
        <taxon>Actinopterygii</taxon>
        <taxon>Neopterygii</taxon>
        <taxon>Teleostei</taxon>
        <taxon>Neoteleostei</taxon>
        <taxon>Acanthomorphata</taxon>
        <taxon>Syngnathiaria</taxon>
        <taxon>Syngnathiformes</taxon>
        <taxon>Syngnathoidei</taxon>
        <taxon>Syngnathidae</taxon>
        <taxon>Hippocampus</taxon>
    </lineage>
</organism>
<protein>
    <recommendedName>
        <fullName evidence="3">Ciliary neurotrophic factor</fullName>
    </recommendedName>
</protein>
<name>A0A3Q2XAZ8_HIPCM</name>
<evidence type="ECO:0000313" key="1">
    <source>
        <dbReference type="Ensembl" id="ENSHCOP00000001128.1"/>
    </source>
</evidence>
<reference evidence="1" key="2">
    <citation type="submission" date="2025-09" db="UniProtKB">
        <authorList>
            <consortium name="Ensembl"/>
        </authorList>
    </citation>
    <scope>IDENTIFICATION</scope>
</reference>
<reference evidence="1" key="1">
    <citation type="submission" date="2025-08" db="UniProtKB">
        <authorList>
            <consortium name="Ensembl"/>
        </authorList>
    </citation>
    <scope>IDENTIFICATION</scope>
</reference>